<proteinExistence type="predicted"/>
<sequence length="217" mass="24591">MLFNYRNYSKNESISLVITAKRIAMYDNLYMMFGFIPAAGIITKILEPLSSSLHWIPGKMNVSIPPGWRELKPAELNLPDSAVDRFGYYKVTSPVTGKIIPSMGLQSRILGKFDHQNKIQNIALSWTGTNDLLDIPDYTQLNNGNITPHLEPLLNAVKSLAVKTIYLHKILLSPEIVWGADWLISMRKPERHWRADSLKTAITLHLPALIFMMTALF</sequence>
<dbReference type="InterPro" id="IPR029058">
    <property type="entry name" value="AB_hydrolase_fold"/>
</dbReference>
<dbReference type="EMBL" id="JZSH01000081">
    <property type="protein sequence ID" value="KJF78034.1"/>
    <property type="molecule type" value="Genomic_DNA"/>
</dbReference>
<gene>
    <name evidence="1" type="ORF">UA45_08805</name>
</gene>
<protein>
    <submittedName>
        <fullName evidence="1">Uncharacterized protein</fullName>
    </submittedName>
</protein>
<evidence type="ECO:0000313" key="1">
    <source>
        <dbReference type="EMBL" id="KJF78034.1"/>
    </source>
</evidence>
<reference evidence="1 2" key="1">
    <citation type="submission" date="2015-02" db="EMBL/GenBank/DDBJ databases">
        <title>Whole genome shotgun sequencing of cultured foodborne pathogen.</title>
        <authorList>
            <person name="Timme R."/>
            <person name="Allard M.W."/>
            <person name="Strain E."/>
            <person name="Evans P.S."/>
            <person name="Brown E."/>
        </authorList>
    </citation>
    <scope>NUCLEOTIDE SEQUENCE [LARGE SCALE GENOMIC DNA]</scope>
    <source>
        <strain evidence="1 2">GCSL-TSO-24</strain>
    </source>
</reference>
<name>A0A0D8L8D6_MORMO</name>
<dbReference type="Gene3D" id="3.40.50.1820">
    <property type="entry name" value="alpha/beta hydrolase"/>
    <property type="match status" value="1"/>
</dbReference>
<comment type="caution">
    <text evidence="1">The sequence shown here is derived from an EMBL/GenBank/DDBJ whole genome shotgun (WGS) entry which is preliminary data.</text>
</comment>
<organism evidence="1 2">
    <name type="scientific">Morganella morganii</name>
    <name type="common">Proteus morganii</name>
    <dbReference type="NCBI Taxonomy" id="582"/>
    <lineage>
        <taxon>Bacteria</taxon>
        <taxon>Pseudomonadati</taxon>
        <taxon>Pseudomonadota</taxon>
        <taxon>Gammaproteobacteria</taxon>
        <taxon>Enterobacterales</taxon>
        <taxon>Morganellaceae</taxon>
        <taxon>Morganella</taxon>
    </lineage>
</organism>
<dbReference type="AlphaFoldDB" id="A0A0D8L8D6"/>
<evidence type="ECO:0000313" key="2">
    <source>
        <dbReference type="Proteomes" id="UP000032582"/>
    </source>
</evidence>
<accession>A0A0D8L8D6</accession>
<dbReference type="PATRIC" id="fig|582.24.peg.2745"/>
<dbReference type="Proteomes" id="UP000032582">
    <property type="component" value="Unassembled WGS sequence"/>
</dbReference>